<evidence type="ECO:0000313" key="2">
    <source>
        <dbReference type="Proteomes" id="UP000516780"/>
    </source>
</evidence>
<evidence type="ECO:0000313" key="1">
    <source>
        <dbReference type="EMBL" id="QKE60835.1"/>
    </source>
</evidence>
<accession>A0A7G3WH37</accession>
<keyword evidence="2" id="KW-1185">Reference proteome</keyword>
<protein>
    <submittedName>
        <fullName evidence="1">Uncharacterized protein</fullName>
    </submittedName>
</protein>
<sequence>MTTLNENLDRLQEYMPTVPEGLTDEQIRIGLANKLNDSLSMIEELAYHIYAGNLPVEDAAATFLAGAVTLANIASVSMEDVSAYAVTLVSTLTEQKEV</sequence>
<proteinExistence type="predicted"/>
<name>A0A7G3WH37_9CAUD</name>
<reference evidence="1 2" key="1">
    <citation type="journal article" date="2020" name="Microb. Ecol.">
        <title>Novel Virus on Filamentous Arthronema africanum Cyanobacterium.</title>
        <authorList>
            <person name="Petrzik K."/>
            <person name="Lukavsky J."/>
            <person name="Koloniuk I."/>
        </authorList>
    </citation>
    <scope>NUCLEOTIDE SEQUENCE [LARGE SCALE GENOMIC DNA]</scope>
</reference>
<dbReference type="Proteomes" id="UP000516780">
    <property type="component" value="Segment"/>
</dbReference>
<organism evidence="1 2">
    <name type="scientific">Arthronema virus TR020</name>
    <dbReference type="NCBI Taxonomy" id="2736280"/>
    <lineage>
        <taxon>Viruses</taxon>
        <taxon>Duplodnaviria</taxon>
        <taxon>Heunggongvirae</taxon>
        <taxon>Uroviricota</taxon>
        <taxon>Caudoviricetes</taxon>
        <taxon>Saffermanviridae</taxon>
        <taxon>Arthrovirus</taxon>
        <taxon>Arthrovirus TR020</taxon>
    </lineage>
</organism>
<dbReference type="EMBL" id="MT457475">
    <property type="protein sequence ID" value="QKE60835.1"/>
    <property type="molecule type" value="Genomic_DNA"/>
</dbReference>